<comment type="function">
    <text evidence="1">Dirigent proteins impart stereoselectivity on the phenoxy radical-coupling reaction, yielding optically active lignans from two molecules of coniferyl alcohol in the biosynthesis of lignans, flavonolignans, and alkaloids and thus plays a central role in plant secondary metabolism.</text>
</comment>
<dbReference type="Pfam" id="PF03018">
    <property type="entry name" value="Dirigent"/>
    <property type="match status" value="1"/>
</dbReference>
<dbReference type="PANTHER" id="PTHR21495">
    <property type="entry name" value="NUCLEOPORIN-RELATED"/>
    <property type="match status" value="1"/>
</dbReference>
<evidence type="ECO:0000313" key="2">
    <source>
        <dbReference type="EMBL" id="KAJ3708843.1"/>
    </source>
</evidence>
<evidence type="ECO:0000313" key="3">
    <source>
        <dbReference type="Proteomes" id="UP001210211"/>
    </source>
</evidence>
<dbReference type="GO" id="GO:0048046">
    <property type="term" value="C:apoplast"/>
    <property type="evidence" value="ECO:0007669"/>
    <property type="project" value="UniProtKB-SubCell"/>
</dbReference>
<dbReference type="AlphaFoldDB" id="A0AAD6A3A0"/>
<organism evidence="2 3">
    <name type="scientific">Rhynchospora tenuis</name>
    <dbReference type="NCBI Taxonomy" id="198213"/>
    <lineage>
        <taxon>Eukaryota</taxon>
        <taxon>Viridiplantae</taxon>
        <taxon>Streptophyta</taxon>
        <taxon>Embryophyta</taxon>
        <taxon>Tracheophyta</taxon>
        <taxon>Spermatophyta</taxon>
        <taxon>Magnoliopsida</taxon>
        <taxon>Liliopsida</taxon>
        <taxon>Poales</taxon>
        <taxon>Cyperaceae</taxon>
        <taxon>Cyperoideae</taxon>
        <taxon>Rhynchosporeae</taxon>
        <taxon>Rhynchospora</taxon>
    </lineage>
</organism>
<dbReference type="Proteomes" id="UP001210211">
    <property type="component" value="Unassembled WGS sequence"/>
</dbReference>
<comment type="subunit">
    <text evidence="1">Homodimer.</text>
</comment>
<proteinExistence type="inferred from homology"/>
<dbReference type="InterPro" id="IPR004265">
    <property type="entry name" value="Dirigent"/>
</dbReference>
<keyword evidence="3" id="KW-1185">Reference proteome</keyword>
<comment type="caution">
    <text evidence="2">The sequence shown here is derived from an EMBL/GenBank/DDBJ whole genome shotgun (WGS) entry which is preliminary data.</text>
</comment>
<accession>A0AAD6A3A0</accession>
<reference evidence="2 3" key="1">
    <citation type="journal article" date="2022" name="Cell">
        <title>Repeat-based holocentromeres influence genome architecture and karyotype evolution.</title>
        <authorList>
            <person name="Hofstatter P.G."/>
            <person name="Thangavel G."/>
            <person name="Lux T."/>
            <person name="Neumann P."/>
            <person name="Vondrak T."/>
            <person name="Novak P."/>
            <person name="Zhang M."/>
            <person name="Costa L."/>
            <person name="Castellani M."/>
            <person name="Scott A."/>
            <person name="Toegelov H."/>
            <person name="Fuchs J."/>
            <person name="Mata-Sucre Y."/>
            <person name="Dias Y."/>
            <person name="Vanzela A.L.L."/>
            <person name="Huettel B."/>
            <person name="Almeida C.C.S."/>
            <person name="Simkova H."/>
            <person name="Souza G."/>
            <person name="Pedrosa-Harand A."/>
            <person name="Macas J."/>
            <person name="Mayer K.F.X."/>
            <person name="Houben A."/>
            <person name="Marques A."/>
        </authorList>
    </citation>
    <scope>NUCLEOTIDE SEQUENCE [LARGE SCALE GENOMIC DNA]</scope>
    <source>
        <strain evidence="2">RhyTen1mFocal</strain>
    </source>
</reference>
<comment type="similarity">
    <text evidence="1">Belongs to the plant dirigent protein family.</text>
</comment>
<dbReference type="EMBL" id="JAMRDG010000001">
    <property type="protein sequence ID" value="KAJ3708843.1"/>
    <property type="molecule type" value="Genomic_DNA"/>
</dbReference>
<keyword evidence="1" id="KW-0052">Apoplast</keyword>
<keyword evidence="1" id="KW-0964">Secreted</keyword>
<comment type="subcellular location">
    <subcellularLocation>
        <location evidence="1">Secreted</location>
        <location evidence="1">Extracellular space</location>
        <location evidence="1">Apoplast</location>
    </subcellularLocation>
</comment>
<evidence type="ECO:0000256" key="1">
    <source>
        <dbReference type="RuleBase" id="RU363099"/>
    </source>
</evidence>
<name>A0AAD6A3A0_9POAL</name>
<protein>
    <recommendedName>
        <fullName evidence="1">Dirigent protein</fullName>
    </recommendedName>
</protein>
<sequence length="140" mass="15074">MNPDAVEISNVENELQILLYLHHISSGPNRNQLLVKQPDGPGSFGSMLVHDWQLTEGLDVNGKVIARAQGIHVQASLDREKRIWFKGSTLEVKGTYIAGGQWSIVGGTGEFANAKGVIYIGVSNVSNGNGTGHFVCRSVC</sequence>
<gene>
    <name evidence="2" type="ORF">LUZ61_012548</name>
</gene>